<comment type="caution">
    <text evidence="2">The sequence shown here is derived from an EMBL/GenBank/DDBJ whole genome shotgun (WGS) entry which is preliminary data.</text>
</comment>
<accession>A0A6C1KKC9</accession>
<evidence type="ECO:0008006" key="4">
    <source>
        <dbReference type="Google" id="ProtNLM"/>
    </source>
</evidence>
<dbReference type="Proteomes" id="UP000305131">
    <property type="component" value="Unassembled WGS sequence"/>
</dbReference>
<dbReference type="GeneID" id="95772162"/>
<proteinExistence type="predicted"/>
<dbReference type="EMBL" id="VAUP01000004">
    <property type="protein sequence ID" value="TLX44778.1"/>
    <property type="molecule type" value="Genomic_DNA"/>
</dbReference>
<reference evidence="2 3" key="1">
    <citation type="submission" date="2019-05" db="EMBL/GenBank/DDBJ databases">
        <authorList>
            <person name="Zhou X."/>
        </authorList>
    </citation>
    <scope>NUCLEOTIDE SEQUENCE [LARGE SCALE GENOMIC DNA]</scope>
    <source>
        <strain evidence="2 3">DSM 432</strain>
    </source>
</reference>
<dbReference type="AlphaFoldDB" id="A0A6C1KKC9"/>
<evidence type="ECO:0000313" key="3">
    <source>
        <dbReference type="Proteomes" id="UP000305131"/>
    </source>
</evidence>
<gene>
    <name evidence="2" type="ORF">FBQ73_01640</name>
</gene>
<evidence type="ECO:0000313" key="2">
    <source>
        <dbReference type="EMBL" id="TLX44778.1"/>
    </source>
</evidence>
<dbReference type="OrthoDB" id="7933680at2"/>
<sequence length="125" mass="12352">MLKCLLVSCSLFAAAPALAQHAHGAQKGPNGGPMEDIAGVHAELVVAGESLTFHVLDEAGKPVDTTGFTGSAMLVSGPDRKTIQLAAGGPALVGKAPAPVAKGSAITLLIRTAAGKSGQAKFTAP</sequence>
<feature type="chain" id="PRO_5025410086" description="Copper chaperone PCu(A)C" evidence="1">
    <location>
        <begin position="20"/>
        <end position="125"/>
    </location>
</feature>
<name>A0A6C1KKC9_XANAU</name>
<protein>
    <recommendedName>
        <fullName evidence="4">Copper chaperone PCu(A)C</fullName>
    </recommendedName>
</protein>
<dbReference type="RefSeq" id="WP_138397779.1">
    <property type="nucleotide sequence ID" value="NZ_JBAFVI010000009.1"/>
</dbReference>
<keyword evidence="1" id="KW-0732">Signal</keyword>
<organism evidence="2 3">
    <name type="scientific">Xanthobacter autotrophicus</name>
    <dbReference type="NCBI Taxonomy" id="280"/>
    <lineage>
        <taxon>Bacteria</taxon>
        <taxon>Pseudomonadati</taxon>
        <taxon>Pseudomonadota</taxon>
        <taxon>Alphaproteobacteria</taxon>
        <taxon>Hyphomicrobiales</taxon>
        <taxon>Xanthobacteraceae</taxon>
        <taxon>Xanthobacter</taxon>
    </lineage>
</organism>
<feature type="signal peptide" evidence="1">
    <location>
        <begin position="1"/>
        <end position="19"/>
    </location>
</feature>
<evidence type="ECO:0000256" key="1">
    <source>
        <dbReference type="SAM" id="SignalP"/>
    </source>
</evidence>